<feature type="domain" description="SLH" evidence="2">
    <location>
        <begin position="33"/>
        <end position="96"/>
    </location>
</feature>
<feature type="domain" description="SLH" evidence="2">
    <location>
        <begin position="160"/>
        <end position="224"/>
    </location>
</feature>
<sequence length="454" mass="47493">MSTLRKWQKKVSLILGLGITSTAAIPLLSVPASAQAGLSDIQGHWAQSCIQSLAQQGIINGYPDRSFRPNAPVSRAEYATLVGNAFPNAPRNQSVRSFRDVSSNFWAYNAIRTATQTGFLTGYPDGRFQASQNIPRAQVLVSLGNGLDYAPNGSVNAILDRNFSDAGSIPSYARRTIAAAAENQLVVNYPNVRYLNPNQTATRADVAAFLCQALKSPQQASLLSSQYIAGDFDASALTAGTTVPVTYAEADRVIVSPKETAALTLTVNANIRDRNNNIVIPRGSEIIGELQPRDGGSQFVASTVVIDGQDYPIQAFSNVITRTRSINDPSLVSLARNSVIGAAAAAGISGLVGNRTITAEKVIPGAAVGAAIETNRGRAVNAIARDTVIGAALAAGLSGLIGDRTITAEKVLSGAASGAAIGGVIDPNVKRVVVIEPDADLTLELSQSLQLAQR</sequence>
<feature type="domain" description="SLH" evidence="2">
    <location>
        <begin position="97"/>
        <end position="157"/>
    </location>
</feature>
<comment type="caution">
    <text evidence="3">The sequence shown here is derived from an EMBL/GenBank/DDBJ whole genome shotgun (WGS) entry which is preliminary data.</text>
</comment>
<dbReference type="PROSITE" id="PS51272">
    <property type="entry name" value="SLH"/>
    <property type="match status" value="3"/>
</dbReference>
<dbReference type="EMBL" id="PQWO01000011">
    <property type="protein sequence ID" value="PZD72272.1"/>
    <property type="molecule type" value="Genomic_DNA"/>
</dbReference>
<feature type="signal peptide" evidence="1">
    <location>
        <begin position="1"/>
        <end position="36"/>
    </location>
</feature>
<reference evidence="3 4" key="1">
    <citation type="journal article" date="2018" name="Sci. Rep.">
        <title>A novel species of the marine cyanobacterium Acaryochloris with a unique pigment content and lifestyle.</title>
        <authorList>
            <person name="Partensky F."/>
            <person name="Six C."/>
            <person name="Ratin M."/>
            <person name="Garczarek L."/>
            <person name="Vaulot D."/>
            <person name="Probert I."/>
            <person name="Calteau A."/>
            <person name="Gourvil P."/>
            <person name="Marie D."/>
            <person name="Grebert T."/>
            <person name="Bouchier C."/>
            <person name="Le Panse S."/>
            <person name="Gachenot M."/>
            <person name="Rodriguez F."/>
            <person name="Garrido J.L."/>
        </authorList>
    </citation>
    <scope>NUCLEOTIDE SEQUENCE [LARGE SCALE GENOMIC DNA]</scope>
    <source>
        <strain evidence="3 4">RCC1774</strain>
    </source>
</reference>
<dbReference type="AlphaFoldDB" id="A0A2W1JMZ1"/>
<feature type="chain" id="PRO_5016132874" evidence="1">
    <location>
        <begin position="37"/>
        <end position="454"/>
    </location>
</feature>
<accession>A0A2W1JMZ1</accession>
<dbReference type="Proteomes" id="UP000248857">
    <property type="component" value="Unassembled WGS sequence"/>
</dbReference>
<proteinExistence type="predicted"/>
<dbReference type="RefSeq" id="WP_110987254.1">
    <property type="nucleotide sequence ID" value="NZ_CAWNWM010000011.1"/>
</dbReference>
<evidence type="ECO:0000313" key="3">
    <source>
        <dbReference type="EMBL" id="PZD72272.1"/>
    </source>
</evidence>
<dbReference type="InterPro" id="IPR051465">
    <property type="entry name" value="Cell_Envelope_Struct_Comp"/>
</dbReference>
<organism evidence="3 4">
    <name type="scientific">Acaryochloris thomasi RCC1774</name>
    <dbReference type="NCBI Taxonomy" id="1764569"/>
    <lineage>
        <taxon>Bacteria</taxon>
        <taxon>Bacillati</taxon>
        <taxon>Cyanobacteriota</taxon>
        <taxon>Cyanophyceae</taxon>
        <taxon>Acaryochloridales</taxon>
        <taxon>Acaryochloridaceae</taxon>
        <taxon>Acaryochloris</taxon>
        <taxon>Acaryochloris thomasi</taxon>
    </lineage>
</organism>
<dbReference type="InterPro" id="IPR001119">
    <property type="entry name" value="SLH_dom"/>
</dbReference>
<protein>
    <submittedName>
        <fullName evidence="3">Cellulosome-anchoring protein</fullName>
    </submittedName>
</protein>
<dbReference type="PANTHER" id="PTHR43308:SF5">
    <property type="entry name" value="S-LAYER PROTEIN _ PEPTIDOGLYCAN ENDO-BETA-N-ACETYLGLUCOSAMINIDASE"/>
    <property type="match status" value="1"/>
</dbReference>
<name>A0A2W1JMZ1_9CYAN</name>
<gene>
    <name evidence="3" type="primary">ancA</name>
    <name evidence="3" type="ORF">C1752_03859</name>
</gene>
<evidence type="ECO:0000259" key="2">
    <source>
        <dbReference type="PROSITE" id="PS51272"/>
    </source>
</evidence>
<dbReference type="PANTHER" id="PTHR43308">
    <property type="entry name" value="OUTER MEMBRANE PROTEIN ALPHA-RELATED"/>
    <property type="match status" value="1"/>
</dbReference>
<dbReference type="OrthoDB" id="9759810at2"/>
<keyword evidence="4" id="KW-1185">Reference proteome</keyword>
<evidence type="ECO:0000313" key="4">
    <source>
        <dbReference type="Proteomes" id="UP000248857"/>
    </source>
</evidence>
<keyword evidence="1" id="KW-0732">Signal</keyword>
<dbReference type="Pfam" id="PF00395">
    <property type="entry name" value="SLH"/>
    <property type="match status" value="3"/>
</dbReference>
<evidence type="ECO:0000256" key="1">
    <source>
        <dbReference type="SAM" id="SignalP"/>
    </source>
</evidence>